<comment type="caution">
    <text evidence="1">The sequence shown here is derived from an EMBL/GenBank/DDBJ whole genome shotgun (WGS) entry which is preliminary data.</text>
</comment>
<protein>
    <submittedName>
        <fullName evidence="1">DUF3168 domain-containing protein</fullName>
    </submittedName>
</protein>
<evidence type="ECO:0000313" key="2">
    <source>
        <dbReference type="Proteomes" id="UP000564378"/>
    </source>
</evidence>
<proteinExistence type="predicted"/>
<dbReference type="Pfam" id="PF11367">
    <property type="entry name" value="Tail_completion_gp17"/>
    <property type="match status" value="1"/>
</dbReference>
<dbReference type="EMBL" id="JACJVJ010000002">
    <property type="protein sequence ID" value="MBC2778314.1"/>
    <property type="molecule type" value="Genomic_DNA"/>
</dbReference>
<dbReference type="InterPro" id="IPR053745">
    <property type="entry name" value="Viral_Tail_Comp_sf"/>
</dbReference>
<reference evidence="1 2" key="1">
    <citation type="submission" date="2020-08" db="EMBL/GenBank/DDBJ databases">
        <title>Draft genome sequence of Parasphingopyxis sp. GrpM-11.</title>
        <authorList>
            <person name="Oh J."/>
            <person name="Roh D.-H."/>
        </authorList>
    </citation>
    <scope>NUCLEOTIDE SEQUENCE [LARGE SCALE GENOMIC DNA]</scope>
    <source>
        <strain evidence="1 2">GrpM-11</strain>
    </source>
</reference>
<gene>
    <name evidence="1" type="ORF">H6P80_11865</name>
</gene>
<organism evidence="1 2">
    <name type="scientific">Parasphingopyxis marina</name>
    <dbReference type="NCBI Taxonomy" id="2761622"/>
    <lineage>
        <taxon>Bacteria</taxon>
        <taxon>Pseudomonadati</taxon>
        <taxon>Pseudomonadota</taxon>
        <taxon>Alphaproteobacteria</taxon>
        <taxon>Sphingomonadales</taxon>
        <taxon>Sphingomonadaceae</taxon>
        <taxon>Parasphingopyxis</taxon>
    </lineage>
</organism>
<dbReference type="RefSeq" id="WP_185801580.1">
    <property type="nucleotide sequence ID" value="NZ_JACJVJ010000002.1"/>
</dbReference>
<evidence type="ECO:0000313" key="1">
    <source>
        <dbReference type="EMBL" id="MBC2778314.1"/>
    </source>
</evidence>
<accession>A0A842I327</accession>
<dbReference type="Gene3D" id="3.30.2000.30">
    <property type="match status" value="1"/>
</dbReference>
<sequence>MSAGIALAAAVLVALQDHAPLRGQVNGIYLTPPGRATPPFVLLGEIASIDWSTKTEAGREIRFAVLVREEAERAERLGSLAEEAEAAVAAMPRDIEGWRIVSLALQRSRILRTEGPWTASIEWRARMLAA</sequence>
<dbReference type="Proteomes" id="UP000564378">
    <property type="component" value="Unassembled WGS sequence"/>
</dbReference>
<keyword evidence="2" id="KW-1185">Reference proteome</keyword>
<name>A0A842I327_9SPHN</name>
<dbReference type="InterPro" id="IPR021508">
    <property type="entry name" value="Gp17-like"/>
</dbReference>
<dbReference type="AlphaFoldDB" id="A0A842I327"/>